<protein>
    <submittedName>
        <fullName evidence="1">Uncharacterized protein</fullName>
    </submittedName>
</protein>
<dbReference type="Proteomes" id="UP000001471">
    <property type="component" value="Unassembled WGS sequence"/>
</dbReference>
<evidence type="ECO:0000313" key="2">
    <source>
        <dbReference type="Proteomes" id="UP000001471"/>
    </source>
</evidence>
<gene>
    <name evidence="1" type="ORF">PTRG_06643</name>
</gene>
<dbReference type="AlphaFoldDB" id="B2W9I5"/>
<proteinExistence type="predicted"/>
<dbReference type="EMBL" id="DS231620">
    <property type="protein sequence ID" value="EDU49563.1"/>
    <property type="molecule type" value="Genomic_DNA"/>
</dbReference>
<dbReference type="InParanoid" id="B2W9I5"/>
<accession>B2W9I5</accession>
<sequence>MARRRKARHEIHAAGTQVVHFVRCGRSGSVTEKKGERDAQDTYPKSVGAIVFEQLVGCTYSASEGEFYLSMKK</sequence>
<evidence type="ECO:0000313" key="1">
    <source>
        <dbReference type="EMBL" id="EDU49563.1"/>
    </source>
</evidence>
<dbReference type="HOGENOM" id="CLU_2706062_0_0_1"/>
<name>B2W9I5_PYRTR</name>
<reference evidence="2" key="1">
    <citation type="journal article" date="2013" name="G3 (Bethesda)">
        <title>Comparative genomics of a plant-pathogenic fungus, Pyrenophora tritici-repentis, reveals transduplication and the impact of repeat elements on pathogenicity and population divergence.</title>
        <authorList>
            <person name="Manning V.A."/>
            <person name="Pandelova I."/>
            <person name="Dhillon B."/>
            <person name="Wilhelm L.J."/>
            <person name="Goodwin S.B."/>
            <person name="Berlin A.M."/>
            <person name="Figueroa M."/>
            <person name="Freitag M."/>
            <person name="Hane J.K."/>
            <person name="Henrissat B."/>
            <person name="Holman W.H."/>
            <person name="Kodira C.D."/>
            <person name="Martin J."/>
            <person name="Oliver R.P."/>
            <person name="Robbertse B."/>
            <person name="Schackwitz W."/>
            <person name="Schwartz D.C."/>
            <person name="Spatafora J.W."/>
            <person name="Turgeon B.G."/>
            <person name="Yandava C."/>
            <person name="Young S."/>
            <person name="Zhou S."/>
            <person name="Zeng Q."/>
            <person name="Grigoriev I.V."/>
            <person name="Ma L.-J."/>
            <person name="Ciuffetti L.M."/>
        </authorList>
    </citation>
    <scope>NUCLEOTIDE SEQUENCE [LARGE SCALE GENOMIC DNA]</scope>
    <source>
        <strain evidence="2">Pt-1C-BFP</strain>
    </source>
</reference>
<organism evidence="1 2">
    <name type="scientific">Pyrenophora tritici-repentis (strain Pt-1C-BFP)</name>
    <name type="common">Wheat tan spot fungus</name>
    <name type="synonym">Drechslera tritici-repentis</name>
    <dbReference type="NCBI Taxonomy" id="426418"/>
    <lineage>
        <taxon>Eukaryota</taxon>
        <taxon>Fungi</taxon>
        <taxon>Dikarya</taxon>
        <taxon>Ascomycota</taxon>
        <taxon>Pezizomycotina</taxon>
        <taxon>Dothideomycetes</taxon>
        <taxon>Pleosporomycetidae</taxon>
        <taxon>Pleosporales</taxon>
        <taxon>Pleosporineae</taxon>
        <taxon>Pleosporaceae</taxon>
        <taxon>Pyrenophora</taxon>
    </lineage>
</organism>